<feature type="non-terminal residue" evidence="2">
    <location>
        <position position="1"/>
    </location>
</feature>
<dbReference type="Proteomes" id="UP000265520">
    <property type="component" value="Unassembled WGS sequence"/>
</dbReference>
<name>A0A392VAG1_9FABA</name>
<comment type="caution">
    <text evidence="2">The sequence shown here is derived from an EMBL/GenBank/DDBJ whole genome shotgun (WGS) entry which is preliminary data.</text>
</comment>
<dbReference type="EMBL" id="LXQA011107600">
    <property type="protein sequence ID" value="MCI85117.1"/>
    <property type="molecule type" value="Genomic_DNA"/>
</dbReference>
<accession>A0A392VAG1</accession>
<organism evidence="2 3">
    <name type="scientific">Trifolium medium</name>
    <dbReference type="NCBI Taxonomy" id="97028"/>
    <lineage>
        <taxon>Eukaryota</taxon>
        <taxon>Viridiplantae</taxon>
        <taxon>Streptophyta</taxon>
        <taxon>Embryophyta</taxon>
        <taxon>Tracheophyta</taxon>
        <taxon>Spermatophyta</taxon>
        <taxon>Magnoliopsida</taxon>
        <taxon>eudicotyledons</taxon>
        <taxon>Gunneridae</taxon>
        <taxon>Pentapetalae</taxon>
        <taxon>rosids</taxon>
        <taxon>fabids</taxon>
        <taxon>Fabales</taxon>
        <taxon>Fabaceae</taxon>
        <taxon>Papilionoideae</taxon>
        <taxon>50 kb inversion clade</taxon>
        <taxon>NPAAA clade</taxon>
        <taxon>Hologalegina</taxon>
        <taxon>IRL clade</taxon>
        <taxon>Trifolieae</taxon>
        <taxon>Trifolium</taxon>
    </lineage>
</organism>
<protein>
    <submittedName>
        <fullName evidence="2">Uncharacterized protein</fullName>
    </submittedName>
</protein>
<keyword evidence="3" id="KW-1185">Reference proteome</keyword>
<evidence type="ECO:0000313" key="2">
    <source>
        <dbReference type="EMBL" id="MCI85117.1"/>
    </source>
</evidence>
<dbReference type="AlphaFoldDB" id="A0A392VAG1"/>
<reference evidence="2 3" key="1">
    <citation type="journal article" date="2018" name="Front. Plant Sci.">
        <title>Red Clover (Trifolium pratense) and Zigzag Clover (T. medium) - A Picture of Genomic Similarities and Differences.</title>
        <authorList>
            <person name="Dluhosova J."/>
            <person name="Istvanek J."/>
            <person name="Nedelnik J."/>
            <person name="Repkova J."/>
        </authorList>
    </citation>
    <scope>NUCLEOTIDE SEQUENCE [LARGE SCALE GENOMIC DNA]</scope>
    <source>
        <strain evidence="3">cv. 10/8</strain>
        <tissue evidence="2">Leaf</tissue>
    </source>
</reference>
<sequence length="42" mass="4560">VNSTVAGARSSDRKRQKSENSWLEREKATKLAGRACPDLGSV</sequence>
<proteinExistence type="predicted"/>
<evidence type="ECO:0000313" key="3">
    <source>
        <dbReference type="Proteomes" id="UP000265520"/>
    </source>
</evidence>
<feature type="region of interest" description="Disordered" evidence="1">
    <location>
        <begin position="1"/>
        <end position="29"/>
    </location>
</feature>
<evidence type="ECO:0000256" key="1">
    <source>
        <dbReference type="SAM" id="MobiDB-lite"/>
    </source>
</evidence>